<protein>
    <submittedName>
        <fullName evidence="2">Uncharacterized protein</fullName>
    </submittedName>
</protein>
<reference evidence="2" key="1">
    <citation type="journal article" date="2023" name="Science">
        <title>Genome structures resolve the early diversification of teleost fishes.</title>
        <authorList>
            <person name="Parey E."/>
            <person name="Louis A."/>
            <person name="Montfort J."/>
            <person name="Bouchez O."/>
            <person name="Roques C."/>
            <person name="Iampietro C."/>
            <person name="Lluch J."/>
            <person name="Castinel A."/>
            <person name="Donnadieu C."/>
            <person name="Desvignes T."/>
            <person name="Floi Bucao C."/>
            <person name="Jouanno E."/>
            <person name="Wen M."/>
            <person name="Mejri S."/>
            <person name="Dirks R."/>
            <person name="Jansen H."/>
            <person name="Henkel C."/>
            <person name="Chen W.J."/>
            <person name="Zahm M."/>
            <person name="Cabau C."/>
            <person name="Klopp C."/>
            <person name="Thompson A.W."/>
            <person name="Robinson-Rechavi M."/>
            <person name="Braasch I."/>
            <person name="Lecointre G."/>
            <person name="Bobe J."/>
            <person name="Postlethwait J.H."/>
            <person name="Berthelot C."/>
            <person name="Roest Crollius H."/>
            <person name="Guiguen Y."/>
        </authorList>
    </citation>
    <scope>NUCLEOTIDE SEQUENCE</scope>
    <source>
        <strain evidence="2">WJC10195</strain>
    </source>
</reference>
<gene>
    <name evidence="2" type="ORF">SKAU_G00243120</name>
</gene>
<evidence type="ECO:0000313" key="3">
    <source>
        <dbReference type="Proteomes" id="UP001152622"/>
    </source>
</evidence>
<name>A0A9Q1F8D6_SYNKA</name>
<keyword evidence="3" id="KW-1185">Reference proteome</keyword>
<evidence type="ECO:0000256" key="1">
    <source>
        <dbReference type="SAM" id="MobiDB-lite"/>
    </source>
</evidence>
<feature type="region of interest" description="Disordered" evidence="1">
    <location>
        <begin position="51"/>
        <end position="72"/>
    </location>
</feature>
<organism evidence="2 3">
    <name type="scientific">Synaphobranchus kaupii</name>
    <name type="common">Kaup's arrowtooth eel</name>
    <dbReference type="NCBI Taxonomy" id="118154"/>
    <lineage>
        <taxon>Eukaryota</taxon>
        <taxon>Metazoa</taxon>
        <taxon>Chordata</taxon>
        <taxon>Craniata</taxon>
        <taxon>Vertebrata</taxon>
        <taxon>Euteleostomi</taxon>
        <taxon>Actinopterygii</taxon>
        <taxon>Neopterygii</taxon>
        <taxon>Teleostei</taxon>
        <taxon>Anguilliformes</taxon>
        <taxon>Synaphobranchidae</taxon>
        <taxon>Synaphobranchus</taxon>
    </lineage>
</organism>
<evidence type="ECO:0000313" key="2">
    <source>
        <dbReference type="EMBL" id="KAJ8352836.1"/>
    </source>
</evidence>
<comment type="caution">
    <text evidence="2">The sequence shown here is derived from an EMBL/GenBank/DDBJ whole genome shotgun (WGS) entry which is preliminary data.</text>
</comment>
<dbReference type="Proteomes" id="UP001152622">
    <property type="component" value="Chromosome 8"/>
</dbReference>
<proteinExistence type="predicted"/>
<sequence length="153" mass="17183">MDRKGGMEKREVLLLRGGVFIRVVSEEKRGTGRPRGGRQWKRLNFEASTFSPVTSSRRERASRTALPASSLPLKASERRRVNAIPYRHDDQVRGSAWPETAPVSEQPLFPFVRDSGRSPSALWESSKLSALALLSLIRCNERARGPAWLINSL</sequence>
<dbReference type="AlphaFoldDB" id="A0A9Q1F8D6"/>
<accession>A0A9Q1F8D6</accession>
<dbReference type="EMBL" id="JAINUF010000008">
    <property type="protein sequence ID" value="KAJ8352836.1"/>
    <property type="molecule type" value="Genomic_DNA"/>
</dbReference>